<feature type="transmembrane region" description="Helical" evidence="2">
    <location>
        <begin position="123"/>
        <end position="146"/>
    </location>
</feature>
<keyword evidence="2" id="KW-0472">Membrane</keyword>
<name>A0AB38A7P4_9ACTN</name>
<accession>A0AB38A7P4</accession>
<evidence type="ECO:0000256" key="2">
    <source>
        <dbReference type="SAM" id="Phobius"/>
    </source>
</evidence>
<dbReference type="EMBL" id="FNSH01000001">
    <property type="protein sequence ID" value="SEB92743.1"/>
    <property type="molecule type" value="Genomic_DNA"/>
</dbReference>
<dbReference type="AlphaFoldDB" id="A0AB38A7P4"/>
<organism evidence="3 4">
    <name type="scientific">Atopobium minutum</name>
    <dbReference type="NCBI Taxonomy" id="1381"/>
    <lineage>
        <taxon>Bacteria</taxon>
        <taxon>Bacillati</taxon>
        <taxon>Actinomycetota</taxon>
        <taxon>Coriobacteriia</taxon>
        <taxon>Coriobacteriales</taxon>
        <taxon>Atopobiaceae</taxon>
        <taxon>Atopobium</taxon>
    </lineage>
</organism>
<keyword evidence="2" id="KW-1133">Transmembrane helix</keyword>
<dbReference type="RefSeq" id="WP_002564038.1">
    <property type="nucleotide sequence ID" value="NZ_CALJSN010000010.1"/>
</dbReference>
<evidence type="ECO:0000256" key="1">
    <source>
        <dbReference type="SAM" id="MobiDB-lite"/>
    </source>
</evidence>
<feature type="region of interest" description="Disordered" evidence="1">
    <location>
        <begin position="1"/>
        <end position="23"/>
    </location>
</feature>
<reference evidence="3 4" key="1">
    <citation type="submission" date="2016-10" db="EMBL/GenBank/DDBJ databases">
        <authorList>
            <person name="Varghese N."/>
            <person name="Submissions S."/>
        </authorList>
    </citation>
    <scope>NUCLEOTIDE SEQUENCE [LARGE SCALE GENOMIC DNA]</scope>
    <source>
        <strain evidence="3 4">DSM 20586</strain>
    </source>
</reference>
<feature type="compositionally biased region" description="Basic residues" evidence="1">
    <location>
        <begin position="1"/>
        <end position="19"/>
    </location>
</feature>
<gene>
    <name evidence="3" type="ORF">SAMN04489746_1296</name>
</gene>
<keyword evidence="2" id="KW-0812">Transmembrane</keyword>
<sequence>MSKKKRNKNRGHHSYKQTIKHSSTEAAELLRGEAKRSVAASSKLVGVMPEQMAKEVEHTGVVPFTFKSAFIIAGAILLGTILIPYGASLYGVGIGISTTASLPILTAAALACTRYFIDSSRGFCRGFVLSFVLSFAVLTLLCWLLFSKGY</sequence>
<evidence type="ECO:0000313" key="4">
    <source>
        <dbReference type="Proteomes" id="UP000183687"/>
    </source>
</evidence>
<feature type="transmembrane region" description="Helical" evidence="2">
    <location>
        <begin position="61"/>
        <end position="83"/>
    </location>
</feature>
<feature type="transmembrane region" description="Helical" evidence="2">
    <location>
        <begin position="89"/>
        <end position="111"/>
    </location>
</feature>
<evidence type="ECO:0000313" key="3">
    <source>
        <dbReference type="EMBL" id="SEB92743.1"/>
    </source>
</evidence>
<proteinExistence type="predicted"/>
<dbReference type="Proteomes" id="UP000183687">
    <property type="component" value="Unassembled WGS sequence"/>
</dbReference>
<comment type="caution">
    <text evidence="3">The sequence shown here is derived from an EMBL/GenBank/DDBJ whole genome shotgun (WGS) entry which is preliminary data.</text>
</comment>
<protein>
    <submittedName>
        <fullName evidence="3">Uncharacterized protein</fullName>
    </submittedName>
</protein>